<dbReference type="AlphaFoldDB" id="A0A4Y8ZQT5"/>
<gene>
    <name evidence="3" type="ORF">E2493_10330</name>
</gene>
<keyword evidence="4" id="KW-1185">Reference proteome</keyword>
<comment type="caution">
    <text evidence="3">The sequence shown here is derived from an EMBL/GenBank/DDBJ whole genome shotgun (WGS) entry which is preliminary data.</text>
</comment>
<evidence type="ECO:0000313" key="3">
    <source>
        <dbReference type="EMBL" id="TFI58371.1"/>
    </source>
</evidence>
<reference evidence="3 4" key="1">
    <citation type="submission" date="2019-03" db="EMBL/GenBank/DDBJ databases">
        <title>Genome sequence of Sphingomonas sp. 17J27-24.</title>
        <authorList>
            <person name="Kim M."/>
            <person name="Maeng S."/>
            <person name="Sathiyaraj S."/>
        </authorList>
    </citation>
    <scope>NUCLEOTIDE SEQUENCE [LARGE SCALE GENOMIC DNA]</scope>
    <source>
        <strain evidence="3 4">17J27-24</strain>
    </source>
</reference>
<accession>A0A4Y8ZQT5</accession>
<protein>
    <submittedName>
        <fullName evidence="3">DUF4142 domain-containing protein</fullName>
    </submittedName>
</protein>
<keyword evidence="1" id="KW-0732">Signal</keyword>
<sequence>MIRTLLLAAAGSLALAACASTEADMQADAAMASGDMTPTQRGAYVEMAAASDLFEIQSSQLAQSQAQRADVRQFAQMLVQHHQQTTAQLAAAAIAAGTPPTPDLMPMQQQMMDELRGASGANFDEVYLRQQVRRLGGGS</sequence>
<dbReference type="InterPro" id="IPR025419">
    <property type="entry name" value="DUF4142"/>
</dbReference>
<name>A0A4Y8ZQT5_9SPHN</name>
<feature type="chain" id="PRO_5021493487" evidence="1">
    <location>
        <begin position="20"/>
        <end position="139"/>
    </location>
</feature>
<dbReference type="PANTHER" id="PTHR38593">
    <property type="entry name" value="BLR2558 PROTEIN"/>
    <property type="match status" value="1"/>
</dbReference>
<organism evidence="3 4">
    <name type="scientific">Sphingomonas parva</name>
    <dbReference type="NCBI Taxonomy" id="2555898"/>
    <lineage>
        <taxon>Bacteria</taxon>
        <taxon>Pseudomonadati</taxon>
        <taxon>Pseudomonadota</taxon>
        <taxon>Alphaproteobacteria</taxon>
        <taxon>Sphingomonadales</taxon>
        <taxon>Sphingomonadaceae</taxon>
        <taxon>Sphingomonas</taxon>
    </lineage>
</organism>
<dbReference type="Proteomes" id="UP000298213">
    <property type="component" value="Unassembled WGS sequence"/>
</dbReference>
<evidence type="ECO:0000313" key="4">
    <source>
        <dbReference type="Proteomes" id="UP000298213"/>
    </source>
</evidence>
<dbReference type="PANTHER" id="PTHR38593:SF1">
    <property type="entry name" value="BLR2558 PROTEIN"/>
    <property type="match status" value="1"/>
</dbReference>
<feature type="domain" description="DUF4142" evidence="2">
    <location>
        <begin position="43"/>
        <end position="133"/>
    </location>
</feature>
<dbReference type="OrthoDB" id="8005547at2"/>
<dbReference type="Gene3D" id="1.20.1260.10">
    <property type="match status" value="1"/>
</dbReference>
<evidence type="ECO:0000256" key="1">
    <source>
        <dbReference type="SAM" id="SignalP"/>
    </source>
</evidence>
<dbReference type="InterPro" id="IPR012347">
    <property type="entry name" value="Ferritin-like"/>
</dbReference>
<proteinExistence type="predicted"/>
<feature type="signal peptide" evidence="1">
    <location>
        <begin position="1"/>
        <end position="19"/>
    </location>
</feature>
<dbReference type="RefSeq" id="WP_135086420.1">
    <property type="nucleotide sequence ID" value="NZ_SPDV01000017.1"/>
</dbReference>
<evidence type="ECO:0000259" key="2">
    <source>
        <dbReference type="Pfam" id="PF13628"/>
    </source>
</evidence>
<dbReference type="PROSITE" id="PS51257">
    <property type="entry name" value="PROKAR_LIPOPROTEIN"/>
    <property type="match status" value="1"/>
</dbReference>
<dbReference type="EMBL" id="SPDV01000017">
    <property type="protein sequence ID" value="TFI58371.1"/>
    <property type="molecule type" value="Genomic_DNA"/>
</dbReference>
<dbReference type="Pfam" id="PF13628">
    <property type="entry name" value="DUF4142"/>
    <property type="match status" value="1"/>
</dbReference>